<reference evidence="1 2" key="1">
    <citation type="submission" date="2014-07" db="EMBL/GenBank/DDBJ databases">
        <title>Biosystematic studies on Modestobacter strains isolated from extreme hyper-arid desert soil and from historic building.</title>
        <authorList>
            <person name="Bukarasam K."/>
            <person name="Bull A."/>
            <person name="Girard G."/>
            <person name="van Wezel G."/>
            <person name="Goodfellow M."/>
        </authorList>
    </citation>
    <scope>NUCLEOTIDE SEQUENCE [LARGE SCALE GENOMIC DNA]</scope>
    <source>
        <strain evidence="1 2">KNN45-2b</strain>
    </source>
</reference>
<name>A0A098Y495_9ACTN</name>
<keyword evidence="2" id="KW-1185">Reference proteome</keyword>
<evidence type="ECO:0000313" key="2">
    <source>
        <dbReference type="Proteomes" id="UP000029713"/>
    </source>
</evidence>
<comment type="caution">
    <text evidence="1">The sequence shown here is derived from an EMBL/GenBank/DDBJ whole genome shotgun (WGS) entry which is preliminary data.</text>
</comment>
<dbReference type="EMBL" id="JPMX01000084">
    <property type="protein sequence ID" value="KGH45245.1"/>
    <property type="molecule type" value="Genomic_DNA"/>
</dbReference>
<evidence type="ECO:0000313" key="1">
    <source>
        <dbReference type="EMBL" id="KGH45245.1"/>
    </source>
</evidence>
<dbReference type="Proteomes" id="UP000029713">
    <property type="component" value="Unassembled WGS sequence"/>
</dbReference>
<dbReference type="OrthoDB" id="4552565at2"/>
<gene>
    <name evidence="1" type="ORF">IN07_18415</name>
</gene>
<evidence type="ECO:0008006" key="3">
    <source>
        <dbReference type="Google" id="ProtNLM"/>
    </source>
</evidence>
<accession>A0A098Y495</accession>
<dbReference type="AlphaFoldDB" id="A0A098Y495"/>
<sequence>MPSPTSIRFDEPVIDRLSSYVARHPGLTRSAVAARYVDEGLRMEEHPGILFRDGPTGRRATVVGGPDVWEIVRTLKAARASEPDLSEDELLTMLDDNTGAPRRMVRAALEYWGAYPQEVDALIAHAERAEAEGAAAADRAASLLHP</sequence>
<protein>
    <recommendedName>
        <fullName evidence="3">CopG family transcriptional regulator</fullName>
    </recommendedName>
</protein>
<proteinExistence type="predicted"/>
<organism evidence="1 2">
    <name type="scientific">Modestobacter caceresii</name>
    <dbReference type="NCBI Taxonomy" id="1522368"/>
    <lineage>
        <taxon>Bacteria</taxon>
        <taxon>Bacillati</taxon>
        <taxon>Actinomycetota</taxon>
        <taxon>Actinomycetes</taxon>
        <taxon>Geodermatophilales</taxon>
        <taxon>Geodermatophilaceae</taxon>
        <taxon>Modestobacter</taxon>
    </lineage>
</organism>